<gene>
    <name evidence="5" type="ORF">B2A_14172</name>
</gene>
<dbReference type="Gene3D" id="3.60.21.10">
    <property type="match status" value="1"/>
</dbReference>
<dbReference type="PANTHER" id="PTHR30337">
    <property type="entry name" value="COMPONENT OF ATP-DEPENDENT DSDNA EXONUCLEASE"/>
    <property type="match status" value="1"/>
</dbReference>
<evidence type="ECO:0000256" key="1">
    <source>
        <dbReference type="ARBA" id="ARBA00022722"/>
    </source>
</evidence>
<feature type="domain" description="Calcineurin-like phosphoesterase" evidence="4">
    <location>
        <begin position="1"/>
        <end position="204"/>
    </location>
</feature>
<dbReference type="Pfam" id="PF00149">
    <property type="entry name" value="Metallophos"/>
    <property type="match status" value="1"/>
</dbReference>
<reference evidence="5" key="1">
    <citation type="submission" date="2013-08" db="EMBL/GenBank/DDBJ databases">
        <authorList>
            <person name="Mendez C."/>
            <person name="Richter M."/>
            <person name="Ferrer M."/>
            <person name="Sanchez J."/>
        </authorList>
    </citation>
    <scope>NUCLEOTIDE SEQUENCE</scope>
</reference>
<dbReference type="AlphaFoldDB" id="T0Y5F3"/>
<protein>
    <submittedName>
        <fullName evidence="5">Metallophosphoesterase</fullName>
    </submittedName>
</protein>
<evidence type="ECO:0000256" key="2">
    <source>
        <dbReference type="ARBA" id="ARBA00022801"/>
    </source>
</evidence>
<keyword evidence="3" id="KW-0269">Exonuclease</keyword>
<evidence type="ECO:0000256" key="3">
    <source>
        <dbReference type="ARBA" id="ARBA00022839"/>
    </source>
</evidence>
<dbReference type="CDD" id="cd00840">
    <property type="entry name" value="MPP_Mre11_N"/>
    <property type="match status" value="1"/>
</dbReference>
<name>T0Y5F3_9ZZZZ</name>
<accession>T0Y5F3</accession>
<comment type="caution">
    <text evidence="5">The sequence shown here is derived from an EMBL/GenBank/DDBJ whole genome shotgun (WGS) entry which is preliminary data.</text>
</comment>
<proteinExistence type="predicted"/>
<keyword evidence="2" id="KW-0378">Hydrolase</keyword>
<dbReference type="InterPro" id="IPR029052">
    <property type="entry name" value="Metallo-depent_PP-like"/>
</dbReference>
<dbReference type="PANTHER" id="PTHR30337:SF0">
    <property type="entry name" value="NUCLEASE SBCCD SUBUNIT D"/>
    <property type="match status" value="1"/>
</dbReference>
<evidence type="ECO:0000313" key="5">
    <source>
        <dbReference type="EMBL" id="EQD30336.1"/>
    </source>
</evidence>
<reference evidence="5" key="2">
    <citation type="journal article" date="2014" name="ISME J.">
        <title>Microbial stratification in low pH oxic and suboxic macroscopic growths along an acid mine drainage.</title>
        <authorList>
            <person name="Mendez-Garcia C."/>
            <person name="Mesa V."/>
            <person name="Sprenger R.R."/>
            <person name="Richter M."/>
            <person name="Diez M.S."/>
            <person name="Solano J."/>
            <person name="Bargiela R."/>
            <person name="Golyshina O.V."/>
            <person name="Manteca A."/>
            <person name="Ramos J.L."/>
            <person name="Gallego J.R."/>
            <person name="Llorente I."/>
            <person name="Martins Dos Santos V.A."/>
            <person name="Jensen O.N."/>
            <person name="Pelaez A.I."/>
            <person name="Sanchez J."/>
            <person name="Ferrer M."/>
        </authorList>
    </citation>
    <scope>NUCLEOTIDE SEQUENCE</scope>
</reference>
<keyword evidence="1" id="KW-0540">Nuclease</keyword>
<dbReference type="SUPFAM" id="SSF56300">
    <property type="entry name" value="Metallo-dependent phosphatases"/>
    <property type="match status" value="1"/>
</dbReference>
<dbReference type="InterPro" id="IPR050535">
    <property type="entry name" value="DNA_Repair-Maintenance_Comp"/>
</dbReference>
<dbReference type="InterPro" id="IPR041796">
    <property type="entry name" value="Mre11_N"/>
</dbReference>
<dbReference type="GO" id="GO:0004527">
    <property type="term" value="F:exonuclease activity"/>
    <property type="evidence" value="ECO:0007669"/>
    <property type="project" value="UniProtKB-KW"/>
</dbReference>
<evidence type="ECO:0000259" key="4">
    <source>
        <dbReference type="Pfam" id="PF00149"/>
    </source>
</evidence>
<dbReference type="InterPro" id="IPR004843">
    <property type="entry name" value="Calcineurin-like_PHP"/>
</dbReference>
<dbReference type="EMBL" id="AUZZ01010277">
    <property type="protein sequence ID" value="EQD30336.1"/>
    <property type="molecule type" value="Genomic_DNA"/>
</dbReference>
<organism evidence="5">
    <name type="scientific">mine drainage metagenome</name>
    <dbReference type="NCBI Taxonomy" id="410659"/>
    <lineage>
        <taxon>unclassified sequences</taxon>
        <taxon>metagenomes</taxon>
        <taxon>ecological metagenomes</taxon>
    </lineage>
</organism>
<sequence>MRVAILSDLHLGYERFYDDAYKQAREAFEAIANEGADMVIIPGDIFDKRNPKPDVMAQAINLFRDFSHQPWKAKLDKFIPLRGGKVYTDAPIIAIPGTHERVAEGKENPLTLLGLAGLLIDASEATAIIRKGEERVAVFGLGGLSEERVKSELLALGEKPIDGCFNIFMFHQSIYEILPFSDNFIHFDELPIGYDLYVNGHIHNKIEDKVHGKPFLIPGSTVLTQLKEGEQEPKGFYIFDTIAGTWEFKRILSRPFRFFRIQLADATPKDVIEEAESALEGALKEKGEKPIVKLSFSGTIAKGFKNVDLPLHSIYTKYSDKVMLDIDSSKVSDQDTQESIEEIREGKLEGTNIKDLGMEIFSSKLKESGFRADVNPAELFNILSSNKKEKAIKLATELFSDLEENNEGKSGI</sequence>